<dbReference type="Proteomes" id="UP000219048">
    <property type="component" value="Unassembled WGS sequence"/>
</dbReference>
<feature type="domain" description="Secretin/TonB short N-terminal" evidence="8">
    <location>
        <begin position="69"/>
        <end position="120"/>
    </location>
</feature>
<dbReference type="Pfam" id="PF13715">
    <property type="entry name" value="CarbopepD_reg_2"/>
    <property type="match status" value="1"/>
</dbReference>
<dbReference type="GO" id="GO:0009279">
    <property type="term" value="C:cell outer membrane"/>
    <property type="evidence" value="ECO:0007669"/>
    <property type="project" value="UniProtKB-SubCell"/>
</dbReference>
<keyword evidence="3 7" id="KW-1134">Transmembrane beta strand</keyword>
<organism evidence="9 10">
    <name type="scientific">Flagellimonas pacifica</name>
    <dbReference type="NCBI Taxonomy" id="1247520"/>
    <lineage>
        <taxon>Bacteria</taxon>
        <taxon>Pseudomonadati</taxon>
        <taxon>Bacteroidota</taxon>
        <taxon>Flavobacteriia</taxon>
        <taxon>Flavobacteriales</taxon>
        <taxon>Flavobacteriaceae</taxon>
        <taxon>Flagellimonas</taxon>
    </lineage>
</organism>
<evidence type="ECO:0000259" key="8">
    <source>
        <dbReference type="SMART" id="SM00965"/>
    </source>
</evidence>
<keyword evidence="6 7" id="KW-0998">Cell outer membrane</keyword>
<dbReference type="SMART" id="SM00965">
    <property type="entry name" value="STN"/>
    <property type="match status" value="1"/>
</dbReference>
<dbReference type="InterPro" id="IPR036942">
    <property type="entry name" value="Beta-barrel_TonB_sf"/>
</dbReference>
<dbReference type="NCBIfam" id="TIGR04056">
    <property type="entry name" value="OMP_RagA_SusC"/>
    <property type="match status" value="1"/>
</dbReference>
<dbReference type="OrthoDB" id="9768177at2"/>
<keyword evidence="4 7" id="KW-0812">Transmembrane</keyword>
<dbReference type="Gene3D" id="2.60.40.1120">
    <property type="entry name" value="Carboxypeptidase-like, regulatory domain"/>
    <property type="match status" value="1"/>
</dbReference>
<dbReference type="SUPFAM" id="SSF56935">
    <property type="entry name" value="Porins"/>
    <property type="match status" value="1"/>
</dbReference>
<evidence type="ECO:0000256" key="6">
    <source>
        <dbReference type="ARBA" id="ARBA00023237"/>
    </source>
</evidence>
<sequence length="1169" mass="130008">MKKLVLGALFALKRAHKFDLKMKITTFLLVISLFEIHANTYSQNTKISLKQENVSLEKVLDEIESLSEFKFTYNHRKVDVNRKVSINVDNQTISDILKKVFSGTDVDYVVRRKYIILKIKKDVEVQPRKKSIEQQIKQLSGTVTDKQGVPLAGVNIVIKGTTKGVSTNFDGKYKISASTGDVLMFSYIGFQTTEVTVGQDDVIDLLMMPSANQLNEVILTAIGTRQLKDETGSTSSSVQPEQIVKAGEAGVINALSGKVSGLRIARQNGDPGAGSNIQIRGINSIEGDSNPLIIIDGIPVSNDSFDDDGVGGSTSVTQQSRLNDINQNNIKNVQVLKGASAAALWGSRAANGVILITTKGGSFNRAPTFTYSSTYSIDDISVRVPLQDKFGQGRGGVRAINRTESWGDRIADRPGGADELDTAGEYFVTDSGNLYYPIVSKNSRETFIDKNFDAVFRTGTFLQHDFSVGGGGQKASYFFSYGILEQDGIVKNADYNRQNIRLNTKVNLTDWLDVRNNVAYTFSKSNRIRGGGSITGLYIGLLRNPADFDIGDHIGTYVDGDGDVFQNRQRSYRNQIGASSNAGYNNPLWTIYEQRNESRVNRLLMTPEINIRALNWLDFTLRGGLDYYSDERLQFLPINTSGGARFGDLRSTVAVSKEYNFDLLMKTKHNLTTDIKVNTTLGFNFNNRKRATTTTRLTPFVVDSRQPIDDLNPDDAATSWNRFLRQIRTNRGYALVNFGLFDQLFINASASLEASSTIEGSFFYPSVDLAWQFTDLFENDEQFFGKFRASWGKVGIQPGPYRFETLATTNFADFGGVFEVSDVRGNRNLRPEIKTEYEIGADLRFFKNRLNLGVTYYENEIDDILFEVKTNPSSGFNNSYRNAGIIENKGWEIDLTAKLIEKEDFSLSFNANFNNNENLVVDIFGAETVDIGGTSKAVKGFPMSSFWLPGSVLNEEGTRALDENGFPEVDTERRVIGDPNPDWRGGAGMQLNFRGFDFSFLFEHSQGGDFINRGRIVMYGFGTHADVGNEITLSEDLVNVNGDVFTTGTTVRGNVTDFGAGNVLLDESYYRTRGGGLGFNKLNDLYIEDATWTKLRNVTLGYTFDRNRYKNLPLKSLRVAITGRDLILWTDIIGSDPETSYYGISNASGLDYFTNPSTRSVLFNLTATF</sequence>
<protein>
    <submittedName>
        <fullName evidence="9">TonB-linked outer membrane protein, SusC/RagA family</fullName>
    </submittedName>
</protein>
<dbReference type="Pfam" id="PF07660">
    <property type="entry name" value="STN"/>
    <property type="match status" value="1"/>
</dbReference>
<dbReference type="InterPro" id="IPR039426">
    <property type="entry name" value="TonB-dep_rcpt-like"/>
</dbReference>
<gene>
    <name evidence="9" type="ORF">SAMN06265377_3183</name>
</gene>
<dbReference type="InterPro" id="IPR023997">
    <property type="entry name" value="TonB-dep_OMP_SusC/RagA_CS"/>
</dbReference>
<evidence type="ECO:0000256" key="3">
    <source>
        <dbReference type="ARBA" id="ARBA00022452"/>
    </source>
</evidence>
<comment type="similarity">
    <text evidence="7">Belongs to the TonB-dependent receptor family.</text>
</comment>
<dbReference type="SUPFAM" id="SSF49464">
    <property type="entry name" value="Carboxypeptidase regulatory domain-like"/>
    <property type="match status" value="1"/>
</dbReference>
<dbReference type="Pfam" id="PF07715">
    <property type="entry name" value="Plug"/>
    <property type="match status" value="1"/>
</dbReference>
<dbReference type="RefSeq" id="WP_097046798.1">
    <property type="nucleotide sequence ID" value="NZ_OBEH01000005.1"/>
</dbReference>
<dbReference type="InterPro" id="IPR008969">
    <property type="entry name" value="CarboxyPept-like_regulatory"/>
</dbReference>
<keyword evidence="2 7" id="KW-0813">Transport</keyword>
<reference evidence="10" key="1">
    <citation type="submission" date="2017-09" db="EMBL/GenBank/DDBJ databases">
        <authorList>
            <person name="Varghese N."/>
            <person name="Submissions S."/>
        </authorList>
    </citation>
    <scope>NUCLEOTIDE SEQUENCE [LARGE SCALE GENOMIC DNA]</scope>
    <source>
        <strain evidence="10">DSM 25885</strain>
    </source>
</reference>
<dbReference type="Gene3D" id="2.40.170.20">
    <property type="entry name" value="TonB-dependent receptor, beta-barrel domain"/>
    <property type="match status" value="1"/>
</dbReference>
<dbReference type="InterPro" id="IPR037066">
    <property type="entry name" value="Plug_dom_sf"/>
</dbReference>
<evidence type="ECO:0000313" key="10">
    <source>
        <dbReference type="Proteomes" id="UP000219048"/>
    </source>
</evidence>
<dbReference type="InterPro" id="IPR012910">
    <property type="entry name" value="Plug_dom"/>
</dbReference>
<dbReference type="PROSITE" id="PS52016">
    <property type="entry name" value="TONB_DEPENDENT_REC_3"/>
    <property type="match status" value="1"/>
</dbReference>
<proteinExistence type="inferred from homology"/>
<dbReference type="InterPro" id="IPR023996">
    <property type="entry name" value="TonB-dep_OMP_SusC/RagA"/>
</dbReference>
<dbReference type="InterPro" id="IPR011662">
    <property type="entry name" value="Secretin/TonB_short_N"/>
</dbReference>
<keyword evidence="10" id="KW-1185">Reference proteome</keyword>
<evidence type="ECO:0000256" key="2">
    <source>
        <dbReference type="ARBA" id="ARBA00022448"/>
    </source>
</evidence>
<evidence type="ECO:0000313" key="9">
    <source>
        <dbReference type="EMBL" id="SNZ01345.1"/>
    </source>
</evidence>
<comment type="subcellular location">
    <subcellularLocation>
        <location evidence="1 7">Cell outer membrane</location>
        <topology evidence="1 7">Multi-pass membrane protein</topology>
    </subcellularLocation>
</comment>
<dbReference type="AlphaFoldDB" id="A0A285MVY0"/>
<keyword evidence="5 7" id="KW-0472">Membrane</keyword>
<accession>A0A285MVY0</accession>
<dbReference type="EMBL" id="OBEH01000005">
    <property type="protein sequence ID" value="SNZ01345.1"/>
    <property type="molecule type" value="Genomic_DNA"/>
</dbReference>
<name>A0A285MVY0_9FLAO</name>
<evidence type="ECO:0000256" key="1">
    <source>
        <dbReference type="ARBA" id="ARBA00004571"/>
    </source>
</evidence>
<dbReference type="NCBIfam" id="TIGR04057">
    <property type="entry name" value="SusC_RagA_signa"/>
    <property type="match status" value="1"/>
</dbReference>
<evidence type="ECO:0000256" key="7">
    <source>
        <dbReference type="PROSITE-ProRule" id="PRU01360"/>
    </source>
</evidence>
<evidence type="ECO:0000256" key="4">
    <source>
        <dbReference type="ARBA" id="ARBA00022692"/>
    </source>
</evidence>
<dbReference type="Gene3D" id="2.170.130.10">
    <property type="entry name" value="TonB-dependent receptor, plug domain"/>
    <property type="match status" value="1"/>
</dbReference>
<evidence type="ECO:0000256" key="5">
    <source>
        <dbReference type="ARBA" id="ARBA00023136"/>
    </source>
</evidence>